<feature type="domain" description="UVR" evidence="7">
    <location>
        <begin position="428"/>
        <end position="463"/>
    </location>
</feature>
<evidence type="ECO:0000256" key="1">
    <source>
        <dbReference type="ARBA" id="ARBA00022737"/>
    </source>
</evidence>
<comment type="similarity">
    <text evidence="6">Belongs to the ClpA/ClpB family.</text>
</comment>
<organism evidence="9 11">
    <name type="scientific">Candidatus Chlorohelix allophototropha</name>
    <dbReference type="NCBI Taxonomy" id="3003348"/>
    <lineage>
        <taxon>Bacteria</taxon>
        <taxon>Bacillati</taxon>
        <taxon>Chloroflexota</taxon>
        <taxon>Chloroflexia</taxon>
        <taxon>Candidatus Chloroheliales</taxon>
        <taxon>Candidatus Chloroheliaceae</taxon>
        <taxon>Candidatus Chlorohelix</taxon>
    </lineage>
</organism>
<keyword evidence="2 6" id="KW-0547">Nucleotide-binding</keyword>
<reference evidence="9 11" key="1">
    <citation type="submission" date="2020-06" db="EMBL/GenBank/DDBJ databases">
        <title>Anoxygenic phototrophic Chloroflexota member uses a Type I reaction center.</title>
        <authorList>
            <person name="Tsuji J.M."/>
            <person name="Shaw N.A."/>
            <person name="Nagashima S."/>
            <person name="Venkiteswaran J."/>
            <person name="Schiff S.L."/>
            <person name="Hanada S."/>
            <person name="Tank M."/>
            <person name="Neufeld J.D."/>
        </authorList>
    </citation>
    <scope>NUCLEOTIDE SEQUENCE [LARGE SCALE GENOMIC DNA]</scope>
    <source>
        <strain evidence="9">L227-S17</strain>
    </source>
</reference>
<evidence type="ECO:0000256" key="5">
    <source>
        <dbReference type="PROSITE-ProRule" id="PRU01251"/>
    </source>
</evidence>
<proteinExistence type="inferred from homology"/>
<dbReference type="Proteomes" id="UP001431572">
    <property type="component" value="Plasmid unnamed1"/>
</dbReference>
<dbReference type="SMART" id="SM01086">
    <property type="entry name" value="ClpB_D2-small"/>
    <property type="match status" value="1"/>
</dbReference>
<dbReference type="InterPro" id="IPR003593">
    <property type="entry name" value="AAA+_ATPase"/>
</dbReference>
<dbReference type="GO" id="GO:0034605">
    <property type="term" value="P:cellular response to heat"/>
    <property type="evidence" value="ECO:0007669"/>
    <property type="project" value="TreeGrafter"/>
</dbReference>
<dbReference type="SUPFAM" id="SSF81923">
    <property type="entry name" value="Double Clp-N motif"/>
    <property type="match status" value="1"/>
</dbReference>
<dbReference type="GO" id="GO:0005524">
    <property type="term" value="F:ATP binding"/>
    <property type="evidence" value="ECO:0007669"/>
    <property type="project" value="UniProtKB-KW"/>
</dbReference>
<dbReference type="Pfam" id="PF02861">
    <property type="entry name" value="Clp_N"/>
    <property type="match status" value="1"/>
</dbReference>
<reference evidence="10" key="2">
    <citation type="journal article" date="2024" name="Nature">
        <title>Anoxygenic phototroph of the Chloroflexota uses a type I reaction centre.</title>
        <authorList>
            <person name="Tsuji J.M."/>
            <person name="Shaw N.A."/>
            <person name="Nagashima S."/>
            <person name="Venkiteswaran J.J."/>
            <person name="Schiff S.L."/>
            <person name="Watanabe T."/>
            <person name="Fukui M."/>
            <person name="Hanada S."/>
            <person name="Tank M."/>
            <person name="Neufeld J.D."/>
        </authorList>
    </citation>
    <scope>NUCLEOTIDE SEQUENCE</scope>
    <source>
        <strain evidence="10">L227-S17</strain>
        <plasmid evidence="10 12">unnamed1</plasmid>
    </source>
</reference>
<sequence>MPGGVNPFDKFTEKAQEVLMTSYQLLAEQHHSQLDVEHILLAMLQQKDGITPQILEKLGADINLIKRSVQDELDVTPKIQGQTGFQGIQVSMYITPRLQRLFVNAEQERERMKDDFISTEHILLAVVSDPTDKAAKILKRFMVDRESIYQALQEVRGNQRVTDPQAESKYQILAKYSVDLSRLARENKLDPVIGREEEIRRVMQVLSRRTKNNPVLIGEPGVGKTAIAEGLAQKIVSGDVPDNLKDKRVVALDMPGLVAGSKFRGEFEERLKAVIEEVRRAQGEVIVFIDELHTVVGAGGAEGAIDASNMLKPPLARGELQVVGATTLDEYRKHIEKDAALERRFAPVLIGEPSVEDTIEMLRGLRPKYELHHNLKITDEALVAAAELSERYVTDRFLPDKAIDLVDEAASKVRIDMFSQPPELKQMDARLKQLNDDMELAVQKQDYERAARMKYEISALKQEFEGKRNTWFAEKKIDDVVDEEDIAEVVSKSTGIPVSRMLEGEMKKLLLMEERLHERVIGQDEAIVAVSDAIRRARSGLRDPNRPIGSFIFLGPTGVGKTELVKALAEFMFDSEDAMVRIDMSEYGEKHTVSRLIGSPPGYVGYDEGGQLTEAVRRRPYQIVLFDEIEKAHHEVFNTLLQLLDDGRLTDGHGRTVDFKHTIVILTSNVGTDHIKQRALGFTVGANRQESEDAAADQKMREQVMSDLREQFRPEFLNRIDEIIIFSHLNQEQIKKIVRLMMKDVVKRLESQGMKLVLTEAALDFFAKEGYDRVYGARPLRRVIQRKLENVLSRMLLDGKFKQGDTIQVELNPEALTELRFTIVEQAQSVESPQVEGEIIEQTAGALPGASN</sequence>
<protein>
    <submittedName>
        <fullName evidence="9">AAA family ATPase</fullName>
    </submittedName>
</protein>
<evidence type="ECO:0000256" key="3">
    <source>
        <dbReference type="ARBA" id="ARBA00022840"/>
    </source>
</evidence>
<geneLocation type="plasmid" evidence="10 12">
    <name>unnamed1</name>
</geneLocation>
<feature type="domain" description="Clp R" evidence="8">
    <location>
        <begin position="8"/>
        <end position="158"/>
    </location>
</feature>
<dbReference type="InterPro" id="IPR019489">
    <property type="entry name" value="Clp_ATPase_C"/>
</dbReference>
<evidence type="ECO:0000259" key="8">
    <source>
        <dbReference type="PROSITE" id="PS51903"/>
    </source>
</evidence>
<evidence type="ECO:0000256" key="2">
    <source>
        <dbReference type="ARBA" id="ARBA00022741"/>
    </source>
</evidence>
<keyword evidence="12" id="KW-1185">Reference proteome</keyword>
<dbReference type="InterPro" id="IPR050130">
    <property type="entry name" value="ClpA_ClpB"/>
</dbReference>
<dbReference type="Pfam" id="PF17871">
    <property type="entry name" value="AAA_lid_9"/>
    <property type="match status" value="1"/>
</dbReference>
<dbReference type="PROSITE" id="PS50151">
    <property type="entry name" value="UVR"/>
    <property type="match status" value="1"/>
</dbReference>
<keyword evidence="4 6" id="KW-0143">Chaperone</keyword>
<dbReference type="EMBL" id="CP128401">
    <property type="protein sequence ID" value="WJW70254.1"/>
    <property type="molecule type" value="Genomic_DNA"/>
</dbReference>
<keyword evidence="3 6" id="KW-0067">ATP-binding</keyword>
<dbReference type="InterPro" id="IPR028299">
    <property type="entry name" value="ClpA/B_CS2"/>
</dbReference>
<dbReference type="InterPro" id="IPR004176">
    <property type="entry name" value="Clp_R_N"/>
</dbReference>
<dbReference type="EMBL" id="JACATZ010000001">
    <property type="protein sequence ID" value="NWJ46801.1"/>
    <property type="molecule type" value="Genomic_DNA"/>
</dbReference>
<dbReference type="AlphaFoldDB" id="A0A8T7M400"/>
<keyword evidence="10" id="KW-0614">Plasmid</keyword>
<name>A0A8T7M400_9CHLR</name>
<accession>A0A8T7M400</accession>
<dbReference type="Gene3D" id="4.10.860.10">
    <property type="entry name" value="UVR domain"/>
    <property type="match status" value="1"/>
</dbReference>
<dbReference type="PRINTS" id="PR00300">
    <property type="entry name" value="CLPPROTEASEA"/>
</dbReference>
<dbReference type="CDD" id="cd00009">
    <property type="entry name" value="AAA"/>
    <property type="match status" value="1"/>
</dbReference>
<dbReference type="PROSITE" id="PS00871">
    <property type="entry name" value="CLPAB_2"/>
    <property type="match status" value="1"/>
</dbReference>
<dbReference type="InterPro" id="IPR001943">
    <property type="entry name" value="UVR_dom"/>
</dbReference>
<dbReference type="Gene3D" id="1.10.1780.10">
    <property type="entry name" value="Clp, N-terminal domain"/>
    <property type="match status" value="1"/>
</dbReference>
<dbReference type="InterPro" id="IPR018368">
    <property type="entry name" value="ClpA/B_CS1"/>
</dbReference>
<evidence type="ECO:0000313" key="11">
    <source>
        <dbReference type="Proteomes" id="UP000521676"/>
    </source>
</evidence>
<dbReference type="SUPFAM" id="SSF52540">
    <property type="entry name" value="P-loop containing nucleoside triphosphate hydrolases"/>
    <property type="match status" value="2"/>
</dbReference>
<dbReference type="Proteomes" id="UP000521676">
    <property type="component" value="Unassembled WGS sequence"/>
</dbReference>
<dbReference type="FunFam" id="1.10.8.60:FF:000017">
    <property type="entry name" value="ATP-dependent chaperone ClpB"/>
    <property type="match status" value="1"/>
</dbReference>
<evidence type="ECO:0000313" key="12">
    <source>
        <dbReference type="Proteomes" id="UP001431572"/>
    </source>
</evidence>
<dbReference type="PANTHER" id="PTHR11638:SF18">
    <property type="entry name" value="HEAT SHOCK PROTEIN 104"/>
    <property type="match status" value="1"/>
</dbReference>
<evidence type="ECO:0000256" key="6">
    <source>
        <dbReference type="RuleBase" id="RU004432"/>
    </source>
</evidence>
<dbReference type="Gene3D" id="1.10.8.60">
    <property type="match status" value="2"/>
</dbReference>
<dbReference type="Pfam" id="PF07724">
    <property type="entry name" value="AAA_2"/>
    <property type="match status" value="1"/>
</dbReference>
<dbReference type="FunFam" id="3.40.50.300:FF:000025">
    <property type="entry name" value="ATP-dependent Clp protease subunit"/>
    <property type="match status" value="1"/>
</dbReference>
<dbReference type="GO" id="GO:0016887">
    <property type="term" value="F:ATP hydrolysis activity"/>
    <property type="evidence" value="ECO:0007669"/>
    <property type="project" value="InterPro"/>
</dbReference>
<dbReference type="Pfam" id="PF10431">
    <property type="entry name" value="ClpB_D2-small"/>
    <property type="match status" value="1"/>
</dbReference>
<dbReference type="PROSITE" id="PS00870">
    <property type="entry name" value="CLPAB_1"/>
    <property type="match status" value="1"/>
</dbReference>
<gene>
    <name evidence="9" type="ORF">HXX08_13070</name>
    <name evidence="10" type="ORF">OZ401_004731</name>
</gene>
<dbReference type="GO" id="GO:0005737">
    <property type="term" value="C:cytoplasm"/>
    <property type="evidence" value="ECO:0007669"/>
    <property type="project" value="TreeGrafter"/>
</dbReference>
<dbReference type="Pfam" id="PF00004">
    <property type="entry name" value="AAA"/>
    <property type="match status" value="1"/>
</dbReference>
<dbReference type="Gene3D" id="3.40.50.300">
    <property type="entry name" value="P-loop containing nucleotide triphosphate hydrolases"/>
    <property type="match status" value="2"/>
</dbReference>
<dbReference type="CDD" id="cd19499">
    <property type="entry name" value="RecA-like_ClpB_Hsp104-like"/>
    <property type="match status" value="1"/>
</dbReference>
<dbReference type="PROSITE" id="PS51903">
    <property type="entry name" value="CLP_R"/>
    <property type="match status" value="1"/>
</dbReference>
<dbReference type="InterPro" id="IPR027417">
    <property type="entry name" value="P-loop_NTPase"/>
</dbReference>
<dbReference type="PANTHER" id="PTHR11638">
    <property type="entry name" value="ATP-DEPENDENT CLP PROTEASE"/>
    <property type="match status" value="1"/>
</dbReference>
<evidence type="ECO:0000259" key="7">
    <source>
        <dbReference type="PROSITE" id="PS50151"/>
    </source>
</evidence>
<evidence type="ECO:0000256" key="4">
    <source>
        <dbReference type="ARBA" id="ARBA00023186"/>
    </source>
</evidence>
<evidence type="ECO:0000313" key="9">
    <source>
        <dbReference type="EMBL" id="NWJ46801.1"/>
    </source>
</evidence>
<dbReference type="InterPro" id="IPR036628">
    <property type="entry name" value="Clp_N_dom_sf"/>
</dbReference>
<keyword evidence="1 5" id="KW-0677">Repeat</keyword>
<dbReference type="InterPro" id="IPR041546">
    <property type="entry name" value="ClpA/ClpB_AAA_lid"/>
</dbReference>
<dbReference type="InterPro" id="IPR003959">
    <property type="entry name" value="ATPase_AAA_core"/>
</dbReference>
<dbReference type="SMART" id="SM00382">
    <property type="entry name" value="AAA"/>
    <property type="match status" value="2"/>
</dbReference>
<dbReference type="InterPro" id="IPR001270">
    <property type="entry name" value="ClpA/B"/>
</dbReference>
<evidence type="ECO:0000313" key="10">
    <source>
        <dbReference type="EMBL" id="WJW70254.1"/>
    </source>
</evidence>
<dbReference type="FunFam" id="3.40.50.300:FF:000010">
    <property type="entry name" value="Chaperone clpB 1, putative"/>
    <property type="match status" value="1"/>
</dbReference>